<evidence type="ECO:0000313" key="3">
    <source>
        <dbReference type="Proteomes" id="UP000245926"/>
    </source>
</evidence>
<organism evidence="2 3">
    <name type="scientific">Methylobacterium durans</name>
    <dbReference type="NCBI Taxonomy" id="2202825"/>
    <lineage>
        <taxon>Bacteria</taxon>
        <taxon>Pseudomonadati</taxon>
        <taxon>Pseudomonadota</taxon>
        <taxon>Alphaproteobacteria</taxon>
        <taxon>Hyphomicrobiales</taxon>
        <taxon>Methylobacteriaceae</taxon>
        <taxon>Methylobacterium</taxon>
    </lineage>
</organism>
<dbReference type="GO" id="GO:0004812">
    <property type="term" value="F:aminoacyl-tRNA ligase activity"/>
    <property type="evidence" value="ECO:0007669"/>
    <property type="project" value="UniProtKB-KW"/>
</dbReference>
<dbReference type="AlphaFoldDB" id="A0A2U8WES4"/>
<keyword evidence="1" id="KW-0732">Signal</keyword>
<keyword evidence="2" id="KW-0436">Ligase</keyword>
<proteinExistence type="predicted"/>
<reference evidence="3" key="1">
    <citation type="submission" date="2018-05" db="EMBL/GenBank/DDBJ databases">
        <title>Complete Genome Sequence of Methylobacterium sp. 17SD2-17.</title>
        <authorList>
            <person name="Srinivasan S."/>
        </authorList>
    </citation>
    <scope>NUCLEOTIDE SEQUENCE [LARGE SCALE GENOMIC DNA]</scope>
    <source>
        <strain evidence="3">17SD2-17</strain>
    </source>
</reference>
<evidence type="ECO:0000256" key="1">
    <source>
        <dbReference type="SAM" id="SignalP"/>
    </source>
</evidence>
<name>A0A2U8WES4_9HYPH</name>
<dbReference type="Proteomes" id="UP000245926">
    <property type="component" value="Chromosome"/>
</dbReference>
<keyword evidence="2" id="KW-0030">Aminoacyl-tRNA synthetase</keyword>
<gene>
    <name evidence="2" type="ORF">DK389_21240</name>
</gene>
<dbReference type="KEGG" id="mets:DK389_21240"/>
<feature type="signal peptide" evidence="1">
    <location>
        <begin position="1"/>
        <end position="22"/>
    </location>
</feature>
<accession>A0A2U8WES4</accession>
<keyword evidence="3" id="KW-1185">Reference proteome</keyword>
<feature type="chain" id="PRO_5015981835" evidence="1">
    <location>
        <begin position="23"/>
        <end position="183"/>
    </location>
</feature>
<dbReference type="EMBL" id="CP029550">
    <property type="protein sequence ID" value="AWN44705.1"/>
    <property type="molecule type" value="Genomic_DNA"/>
</dbReference>
<protein>
    <submittedName>
        <fullName evidence="2">Threonyl-trna synthetase</fullName>
    </submittedName>
</protein>
<sequence length="183" mass="20028">MRMFWPSLVGAMLSASTPAALRAQDAPFGLSWGPMMAVPRPSMVDREGNITALFYFHDRPLAAGSMTQEVVLEVCQDEGLQQVIWVSQSFPEAEVASRYGAIYREGVERYGLPQDDPRPDTVVWPGGRTLLALRSVSGDQKRLIMISTGDRYERCSDAHVAATGHRASLHTTSLLDPAGPAPR</sequence>
<evidence type="ECO:0000313" key="2">
    <source>
        <dbReference type="EMBL" id="AWN44705.1"/>
    </source>
</evidence>
<dbReference type="OrthoDB" id="7987889at2"/>